<feature type="non-terminal residue" evidence="2">
    <location>
        <position position="57"/>
    </location>
</feature>
<dbReference type="InterPro" id="IPR003961">
    <property type="entry name" value="FN3_dom"/>
</dbReference>
<dbReference type="PROSITE" id="PS50853">
    <property type="entry name" value="FN3"/>
    <property type="match status" value="1"/>
</dbReference>
<dbReference type="Gene3D" id="2.60.40.10">
    <property type="entry name" value="Immunoglobulins"/>
    <property type="match status" value="1"/>
</dbReference>
<dbReference type="EMBL" id="JAMKFB020000017">
    <property type="protein sequence ID" value="KAL0169759.1"/>
    <property type="molecule type" value="Genomic_DNA"/>
</dbReference>
<protein>
    <recommendedName>
        <fullName evidence="1">Fibronectin type-III domain-containing protein</fullName>
    </recommendedName>
</protein>
<dbReference type="CDD" id="cd00063">
    <property type="entry name" value="FN3"/>
    <property type="match status" value="1"/>
</dbReference>
<evidence type="ECO:0000313" key="2">
    <source>
        <dbReference type="EMBL" id="KAL0169759.1"/>
    </source>
</evidence>
<name>A0ABD0P6P8_CIRMR</name>
<feature type="non-terminal residue" evidence="2">
    <location>
        <position position="1"/>
    </location>
</feature>
<gene>
    <name evidence="2" type="ORF">M9458_034355</name>
</gene>
<comment type="caution">
    <text evidence="2">The sequence shown here is derived from an EMBL/GenBank/DDBJ whole genome shotgun (WGS) entry which is preliminary data.</text>
</comment>
<proteinExistence type="predicted"/>
<dbReference type="SUPFAM" id="SSF49265">
    <property type="entry name" value="Fibronectin type III"/>
    <property type="match status" value="1"/>
</dbReference>
<dbReference type="InterPro" id="IPR013783">
    <property type="entry name" value="Ig-like_fold"/>
</dbReference>
<dbReference type="InterPro" id="IPR036116">
    <property type="entry name" value="FN3_sf"/>
</dbReference>
<evidence type="ECO:0000313" key="3">
    <source>
        <dbReference type="Proteomes" id="UP001529510"/>
    </source>
</evidence>
<sequence length="57" mass="6303">GPGKKVKLPDVDVVVPPFQHVFEGLSSYSNYSVRIRCVNEVGSSPFSPWVDFHTPEA</sequence>
<dbReference type="Proteomes" id="UP001529510">
    <property type="component" value="Unassembled WGS sequence"/>
</dbReference>
<feature type="domain" description="Fibronectin type-III" evidence="1">
    <location>
        <begin position="1"/>
        <end position="57"/>
    </location>
</feature>
<organism evidence="2 3">
    <name type="scientific">Cirrhinus mrigala</name>
    <name type="common">Mrigala</name>
    <dbReference type="NCBI Taxonomy" id="683832"/>
    <lineage>
        <taxon>Eukaryota</taxon>
        <taxon>Metazoa</taxon>
        <taxon>Chordata</taxon>
        <taxon>Craniata</taxon>
        <taxon>Vertebrata</taxon>
        <taxon>Euteleostomi</taxon>
        <taxon>Actinopterygii</taxon>
        <taxon>Neopterygii</taxon>
        <taxon>Teleostei</taxon>
        <taxon>Ostariophysi</taxon>
        <taxon>Cypriniformes</taxon>
        <taxon>Cyprinidae</taxon>
        <taxon>Labeoninae</taxon>
        <taxon>Labeonini</taxon>
        <taxon>Cirrhinus</taxon>
    </lineage>
</organism>
<keyword evidence="3" id="KW-1185">Reference proteome</keyword>
<accession>A0ABD0P6P8</accession>
<evidence type="ECO:0000259" key="1">
    <source>
        <dbReference type="PROSITE" id="PS50853"/>
    </source>
</evidence>
<reference evidence="2 3" key="1">
    <citation type="submission" date="2024-05" db="EMBL/GenBank/DDBJ databases">
        <title>Genome sequencing and assembly of Indian major carp, Cirrhinus mrigala (Hamilton, 1822).</title>
        <authorList>
            <person name="Mohindra V."/>
            <person name="Chowdhury L.M."/>
            <person name="Lal K."/>
            <person name="Jena J.K."/>
        </authorList>
    </citation>
    <scope>NUCLEOTIDE SEQUENCE [LARGE SCALE GENOMIC DNA]</scope>
    <source>
        <strain evidence="2">CM1030</strain>
        <tissue evidence="2">Blood</tissue>
    </source>
</reference>
<dbReference type="AlphaFoldDB" id="A0ABD0P6P8"/>